<accession>A0A444LMC6</accession>
<dbReference type="Gene3D" id="1.10.10.10">
    <property type="entry name" value="Winged helix-like DNA-binding domain superfamily/Winged helix DNA-binding domain"/>
    <property type="match status" value="1"/>
</dbReference>
<keyword evidence="2" id="KW-0238">DNA-binding</keyword>
<protein>
    <submittedName>
        <fullName evidence="6">IclR family transcriptional regulator</fullName>
    </submittedName>
</protein>
<name>A0A444LMC6_9HYPH</name>
<dbReference type="PROSITE" id="PS51077">
    <property type="entry name" value="HTH_ICLR"/>
    <property type="match status" value="1"/>
</dbReference>
<dbReference type="GO" id="GO:0003677">
    <property type="term" value="F:DNA binding"/>
    <property type="evidence" value="ECO:0007669"/>
    <property type="project" value="UniProtKB-KW"/>
</dbReference>
<dbReference type="EMBL" id="SBIP01000001">
    <property type="protein sequence ID" value="RWX81432.1"/>
    <property type="molecule type" value="Genomic_DNA"/>
</dbReference>
<dbReference type="GO" id="GO:0003700">
    <property type="term" value="F:DNA-binding transcription factor activity"/>
    <property type="evidence" value="ECO:0007669"/>
    <property type="project" value="TreeGrafter"/>
</dbReference>
<keyword evidence="1" id="KW-0805">Transcription regulation</keyword>
<dbReference type="InterPro" id="IPR050707">
    <property type="entry name" value="HTH_MetabolicPath_Reg"/>
</dbReference>
<proteinExistence type="predicted"/>
<dbReference type="Pfam" id="PF09339">
    <property type="entry name" value="HTH_IclR"/>
    <property type="match status" value="1"/>
</dbReference>
<dbReference type="RefSeq" id="WP_128441256.1">
    <property type="nucleotide sequence ID" value="NZ_SBIP01000001.1"/>
</dbReference>
<keyword evidence="7" id="KW-1185">Reference proteome</keyword>
<keyword evidence="3" id="KW-0804">Transcription</keyword>
<organism evidence="6 7">
    <name type="scientific">Neorhizobium lilium</name>
    <dbReference type="NCBI Taxonomy" id="2503024"/>
    <lineage>
        <taxon>Bacteria</taxon>
        <taxon>Pseudomonadati</taxon>
        <taxon>Pseudomonadota</taxon>
        <taxon>Alphaproteobacteria</taxon>
        <taxon>Hyphomicrobiales</taxon>
        <taxon>Rhizobiaceae</taxon>
        <taxon>Rhizobium/Agrobacterium group</taxon>
        <taxon>Neorhizobium</taxon>
    </lineage>
</organism>
<dbReference type="SUPFAM" id="SSF55781">
    <property type="entry name" value="GAF domain-like"/>
    <property type="match status" value="1"/>
</dbReference>
<dbReference type="Pfam" id="PF01614">
    <property type="entry name" value="IclR_C"/>
    <property type="match status" value="1"/>
</dbReference>
<dbReference type="InterPro" id="IPR005471">
    <property type="entry name" value="Tscrpt_reg_IclR_N"/>
</dbReference>
<feature type="domain" description="HTH iclR-type" evidence="4">
    <location>
        <begin position="4"/>
        <end position="66"/>
    </location>
</feature>
<sequence>MVGNQSLERGLAILNLLGTSDAELGIRDIARALSLSPTIVQRLVNTLHANGFVAQSSDTKRYRLGYRAIVLGSTMRREDRLLSAVTRELAELADKHHLNGYLGVLRDGSGMYLESIQSSGPISVRILPGSRINMHSTAIGKMLLSTLPDVEVHRVLGAEPLTRYTARTRQTIAEILDDLATSRREGYATVYGENIEGVASAATLIRDARGEPVASISVALLFRENEQREMATAVRLVRQAAYRCSQSIGYAGPAPELTTDSALQEAR</sequence>
<comment type="caution">
    <text evidence="6">The sequence shown here is derived from an EMBL/GenBank/DDBJ whole genome shotgun (WGS) entry which is preliminary data.</text>
</comment>
<evidence type="ECO:0000259" key="5">
    <source>
        <dbReference type="PROSITE" id="PS51078"/>
    </source>
</evidence>
<evidence type="ECO:0000256" key="1">
    <source>
        <dbReference type="ARBA" id="ARBA00023015"/>
    </source>
</evidence>
<dbReference type="SUPFAM" id="SSF46785">
    <property type="entry name" value="Winged helix' DNA-binding domain"/>
    <property type="match status" value="1"/>
</dbReference>
<dbReference type="InterPro" id="IPR036388">
    <property type="entry name" value="WH-like_DNA-bd_sf"/>
</dbReference>
<dbReference type="Proteomes" id="UP000287687">
    <property type="component" value="Unassembled WGS sequence"/>
</dbReference>
<dbReference type="InterPro" id="IPR029016">
    <property type="entry name" value="GAF-like_dom_sf"/>
</dbReference>
<dbReference type="Gene3D" id="3.30.450.40">
    <property type="match status" value="1"/>
</dbReference>
<dbReference type="AlphaFoldDB" id="A0A444LMC6"/>
<evidence type="ECO:0000256" key="3">
    <source>
        <dbReference type="ARBA" id="ARBA00023163"/>
    </source>
</evidence>
<evidence type="ECO:0000256" key="2">
    <source>
        <dbReference type="ARBA" id="ARBA00023125"/>
    </source>
</evidence>
<evidence type="ECO:0000313" key="6">
    <source>
        <dbReference type="EMBL" id="RWX81432.1"/>
    </source>
</evidence>
<dbReference type="PANTHER" id="PTHR30136:SF24">
    <property type="entry name" value="HTH-TYPE TRANSCRIPTIONAL REPRESSOR ALLR"/>
    <property type="match status" value="1"/>
</dbReference>
<dbReference type="SMART" id="SM00346">
    <property type="entry name" value="HTH_ICLR"/>
    <property type="match status" value="1"/>
</dbReference>
<dbReference type="InterPro" id="IPR014757">
    <property type="entry name" value="Tscrpt_reg_IclR_C"/>
</dbReference>
<dbReference type="GO" id="GO:0045892">
    <property type="term" value="P:negative regulation of DNA-templated transcription"/>
    <property type="evidence" value="ECO:0007669"/>
    <property type="project" value="TreeGrafter"/>
</dbReference>
<dbReference type="PROSITE" id="PS51078">
    <property type="entry name" value="ICLR_ED"/>
    <property type="match status" value="1"/>
</dbReference>
<dbReference type="OrthoDB" id="6057486at2"/>
<reference evidence="6 7" key="1">
    <citation type="submission" date="2019-01" db="EMBL/GenBank/DDBJ databases">
        <title>The draft genome of Rhizobium sp. 24NR.</title>
        <authorList>
            <person name="Liu L."/>
            <person name="Liang L."/>
            <person name="Shi S."/>
            <person name="Xu L."/>
            <person name="Wang X."/>
            <person name="Li L."/>
            <person name="Zhang X."/>
        </authorList>
    </citation>
    <scope>NUCLEOTIDE SEQUENCE [LARGE SCALE GENOMIC DNA]</scope>
    <source>
        <strain evidence="6 7">24NR</strain>
    </source>
</reference>
<dbReference type="InterPro" id="IPR036390">
    <property type="entry name" value="WH_DNA-bd_sf"/>
</dbReference>
<dbReference type="PANTHER" id="PTHR30136">
    <property type="entry name" value="HELIX-TURN-HELIX TRANSCRIPTIONAL REGULATOR, ICLR FAMILY"/>
    <property type="match status" value="1"/>
</dbReference>
<gene>
    <name evidence="6" type="ORF">EPK99_03805</name>
</gene>
<evidence type="ECO:0000259" key="4">
    <source>
        <dbReference type="PROSITE" id="PS51077"/>
    </source>
</evidence>
<feature type="domain" description="IclR-ED" evidence="5">
    <location>
        <begin position="67"/>
        <end position="250"/>
    </location>
</feature>
<evidence type="ECO:0000313" key="7">
    <source>
        <dbReference type="Proteomes" id="UP000287687"/>
    </source>
</evidence>